<keyword evidence="2" id="KW-0969">Cilium</keyword>
<reference evidence="2" key="1">
    <citation type="journal article" date="2021" name="ISME J.">
        <title>Genomic evolution of the class Acidithiobacillia: deep-branching Proteobacteria living in extreme acidic conditions.</title>
        <authorList>
            <person name="Moya-Beltran A."/>
            <person name="Beard S."/>
            <person name="Rojas-Villalobos C."/>
            <person name="Issotta F."/>
            <person name="Gallardo Y."/>
            <person name="Ulloa R."/>
            <person name="Giaveno A."/>
            <person name="Degli Esposti M."/>
            <person name="Johnson D.B."/>
            <person name="Quatrini R."/>
        </authorList>
    </citation>
    <scope>NUCLEOTIDE SEQUENCE</scope>
    <source>
        <strain evidence="2">VAN18-1</strain>
    </source>
</reference>
<dbReference type="RefSeq" id="WP_215871825.1">
    <property type="nucleotide sequence ID" value="NZ_JAAXYO010000029.1"/>
</dbReference>
<organism evidence="2 3">
    <name type="scientific">Igneacidithiobacillus copahuensis</name>
    <dbReference type="NCBI Taxonomy" id="2724909"/>
    <lineage>
        <taxon>Bacteria</taxon>
        <taxon>Pseudomonadati</taxon>
        <taxon>Pseudomonadota</taxon>
        <taxon>Acidithiobacillia</taxon>
        <taxon>Acidithiobacillales</taxon>
        <taxon>Acidithiobacillaceae</taxon>
        <taxon>Igneacidithiobacillus</taxon>
    </lineage>
</organism>
<dbReference type="AlphaFoldDB" id="A0AAE2YMU1"/>
<evidence type="ECO:0000313" key="3">
    <source>
        <dbReference type="Proteomes" id="UP001197378"/>
    </source>
</evidence>
<dbReference type="Gene3D" id="3.40.1690.10">
    <property type="entry name" value="secretion proteins EscU"/>
    <property type="match status" value="1"/>
</dbReference>
<comment type="similarity">
    <text evidence="1">Belongs to the type III secretion exporter family.</text>
</comment>
<dbReference type="GO" id="GO:0005886">
    <property type="term" value="C:plasma membrane"/>
    <property type="evidence" value="ECO:0007669"/>
    <property type="project" value="TreeGrafter"/>
</dbReference>
<sequence length="96" mass="10552">MAETIDPKRKKAAAALRYQTGDAAPTLVAKGQGLIAEQIIAAAESAGIYVHHSQELVSLLMQLDLDQQIPPKLYQAVAELLAWVYRLEQDHSARSR</sequence>
<name>A0AAE2YMU1_9PROT</name>
<dbReference type="GO" id="GO:0009306">
    <property type="term" value="P:protein secretion"/>
    <property type="evidence" value="ECO:0007669"/>
    <property type="project" value="InterPro"/>
</dbReference>
<dbReference type="PANTHER" id="PTHR30531:SF12">
    <property type="entry name" value="FLAGELLAR BIOSYNTHETIC PROTEIN FLHB"/>
    <property type="match status" value="1"/>
</dbReference>
<dbReference type="InterPro" id="IPR006135">
    <property type="entry name" value="T3SS_substrate_exporter"/>
</dbReference>
<dbReference type="InterPro" id="IPR029025">
    <property type="entry name" value="T3SS_substrate_exporter_C"/>
</dbReference>
<protein>
    <submittedName>
        <fullName evidence="2">Flagellar biosynthesis protein</fullName>
    </submittedName>
</protein>
<dbReference type="Proteomes" id="UP001197378">
    <property type="component" value="Unassembled WGS sequence"/>
</dbReference>
<keyword evidence="2" id="KW-0282">Flagellum</keyword>
<evidence type="ECO:0000256" key="1">
    <source>
        <dbReference type="ARBA" id="ARBA00010690"/>
    </source>
</evidence>
<dbReference type="PANTHER" id="PTHR30531">
    <property type="entry name" value="FLAGELLAR BIOSYNTHETIC PROTEIN FLHB"/>
    <property type="match status" value="1"/>
</dbReference>
<accession>A0AAE2YMU1</accession>
<keyword evidence="3" id="KW-1185">Reference proteome</keyword>
<gene>
    <name evidence="2" type="ORF">HFQ13_01925</name>
</gene>
<dbReference type="Pfam" id="PF01312">
    <property type="entry name" value="Bac_export_2"/>
    <property type="match status" value="1"/>
</dbReference>
<dbReference type="SUPFAM" id="SSF160544">
    <property type="entry name" value="EscU C-terminal domain-like"/>
    <property type="match status" value="1"/>
</dbReference>
<dbReference type="EMBL" id="JAAXYO010000029">
    <property type="protein sequence ID" value="MBU2786984.1"/>
    <property type="molecule type" value="Genomic_DNA"/>
</dbReference>
<proteinExistence type="inferred from homology"/>
<comment type="caution">
    <text evidence="2">The sequence shown here is derived from an EMBL/GenBank/DDBJ whole genome shotgun (WGS) entry which is preliminary data.</text>
</comment>
<keyword evidence="2" id="KW-0966">Cell projection</keyword>
<evidence type="ECO:0000313" key="2">
    <source>
        <dbReference type="EMBL" id="MBU2786984.1"/>
    </source>
</evidence>